<dbReference type="GeneID" id="9622824"/>
<dbReference type="RefSeq" id="XP_002957054.1">
    <property type="nucleotide sequence ID" value="XM_002957008.1"/>
</dbReference>
<protein>
    <submittedName>
        <fullName evidence="2">Uncharacterized protein</fullName>
    </submittedName>
</protein>
<organism evidence="3">
    <name type="scientific">Volvox carteri f. nagariensis</name>
    <dbReference type="NCBI Taxonomy" id="3068"/>
    <lineage>
        <taxon>Eukaryota</taxon>
        <taxon>Viridiplantae</taxon>
        <taxon>Chlorophyta</taxon>
        <taxon>core chlorophytes</taxon>
        <taxon>Chlorophyceae</taxon>
        <taxon>CS clade</taxon>
        <taxon>Chlamydomonadales</taxon>
        <taxon>Volvocaceae</taxon>
        <taxon>Volvox</taxon>
    </lineage>
</organism>
<dbReference type="AlphaFoldDB" id="D8UEJ8"/>
<accession>D8UEJ8</accession>
<reference evidence="2 3" key="1">
    <citation type="journal article" date="2010" name="Science">
        <title>Genomic analysis of organismal complexity in the multicellular green alga Volvox carteri.</title>
        <authorList>
            <person name="Prochnik S.E."/>
            <person name="Umen J."/>
            <person name="Nedelcu A.M."/>
            <person name="Hallmann A."/>
            <person name="Miller S.M."/>
            <person name="Nishii I."/>
            <person name="Ferris P."/>
            <person name="Kuo A."/>
            <person name="Mitros T."/>
            <person name="Fritz-Laylin L.K."/>
            <person name="Hellsten U."/>
            <person name="Chapman J."/>
            <person name="Simakov O."/>
            <person name="Rensing S.A."/>
            <person name="Terry A."/>
            <person name="Pangilinan J."/>
            <person name="Kapitonov V."/>
            <person name="Jurka J."/>
            <person name="Salamov A."/>
            <person name="Shapiro H."/>
            <person name="Schmutz J."/>
            <person name="Grimwood J."/>
            <person name="Lindquist E."/>
            <person name="Lucas S."/>
            <person name="Grigoriev I.V."/>
            <person name="Schmitt R."/>
            <person name="Kirk D."/>
            <person name="Rokhsar D.S."/>
        </authorList>
    </citation>
    <scope>NUCLEOTIDE SEQUENCE [LARGE SCALE GENOMIC DNA]</scope>
    <source>
        <strain evidence="3">f. Nagariensis / Eve</strain>
    </source>
</reference>
<feature type="compositionally biased region" description="Gly residues" evidence="1">
    <location>
        <begin position="717"/>
        <end position="740"/>
    </location>
</feature>
<dbReference type="InParanoid" id="D8UEJ8"/>
<dbReference type="KEGG" id="vcn:VOLCADRAFT_107518"/>
<evidence type="ECO:0000313" key="2">
    <source>
        <dbReference type="EMBL" id="EFJ41856.1"/>
    </source>
</evidence>
<dbReference type="EMBL" id="GL378389">
    <property type="protein sequence ID" value="EFJ41856.1"/>
    <property type="molecule type" value="Genomic_DNA"/>
</dbReference>
<name>D8UEJ8_VOLCA</name>
<keyword evidence="3" id="KW-1185">Reference proteome</keyword>
<evidence type="ECO:0000313" key="3">
    <source>
        <dbReference type="Proteomes" id="UP000001058"/>
    </source>
</evidence>
<sequence length="765" mass="78275">MDARVAAYIFRWLWTVGVRSAIGGRTSTPSAVGMIQAYQAVVAAVDQTAGSGMRWEHLTGAAGAPCASIREELQIGLLRWIEAHGAGTNGLECTPPAVGGAAAGRGDDTCDGHTSAGQCASQAGRPRCSAMVKRATKAAGSELQAGGTMSALSGQQATLLFVKVELADIQCSNLGPNQLDSGRVVHLHTAMSPASRTKQAWHPQIAAPSRLSSLLDQWGGATHHDQSASLMSDLHGLQALYMQKWSDTGAAATAAATGTAQGGTAAATGARRKQGDPHQTASNAKAGTHLWFSLEAGFFLHPNREGNYPIDALANMAGMMSQCASSLPTLKDHQSLYLTYTDKLSAFGSHASPVVPIGLFMAMGVSSRHELCKWCVRPFLRVKCLEPTQSCCSGYFWSGATCPMPRTSQGALLLWQPRTTMGASASIRDAGELLQMYWSKVAREKTSWMWPQAHLITDTAQRLFGISQEGLAVGGPMPGKVTATSNFMTQFQKKVLDKVLRPSTITEGHGAVAAAVGAEAVDAAANNGAGAAARAAAGDHKQVVGGGEAAAMGAHAVDGGTGGGCTAGVAAAATTGGDTGTGPRQGEAGVAQVANLAAETAQAMHPRGGRTSAVRGPATVGTSVDAGMATAQAPVEVTGCVESNTGGGAEEAWVSGENDVIEDEDTTNYDAFKEWVGEVPRAAKGEAGKHRRGGGDDDDLGARSGRKVGNKRQKGNKGAGRGRGASKGTARGAGKGGAGKGGRRGQTEEGSSEGGSDTGLAGVLY</sequence>
<feature type="compositionally biased region" description="Basic residues" evidence="1">
    <location>
        <begin position="704"/>
        <end position="715"/>
    </location>
</feature>
<dbReference type="Proteomes" id="UP000001058">
    <property type="component" value="Unassembled WGS sequence"/>
</dbReference>
<gene>
    <name evidence="2" type="ORF">VOLCADRAFT_107518</name>
</gene>
<proteinExistence type="predicted"/>
<feature type="region of interest" description="Disordered" evidence="1">
    <location>
        <begin position="263"/>
        <end position="282"/>
    </location>
</feature>
<evidence type="ECO:0000256" key="1">
    <source>
        <dbReference type="SAM" id="MobiDB-lite"/>
    </source>
</evidence>
<feature type="region of interest" description="Disordered" evidence="1">
    <location>
        <begin position="680"/>
        <end position="765"/>
    </location>
</feature>